<evidence type="ECO:0000256" key="5">
    <source>
        <dbReference type="ARBA" id="ARBA00023163"/>
    </source>
</evidence>
<dbReference type="Proteomes" id="UP000245207">
    <property type="component" value="Unassembled WGS sequence"/>
</dbReference>
<proteinExistence type="predicted"/>
<sequence>MMSNNTIIHMVVFYERLNTSSCPVQHPMSSSSCKHTSYGLQTDRKNCRLRWTNYLRPGLKRGAFTKQEEQTMLPNK</sequence>
<keyword evidence="8" id="KW-1185">Reference proteome</keyword>
<keyword evidence="2" id="KW-0677">Repeat</keyword>
<evidence type="ECO:0000313" key="7">
    <source>
        <dbReference type="EMBL" id="PWA35150.1"/>
    </source>
</evidence>
<dbReference type="SUPFAM" id="SSF46689">
    <property type="entry name" value="Homeodomain-like"/>
    <property type="match status" value="1"/>
</dbReference>
<comment type="caution">
    <text evidence="7">The sequence shown here is derived from an EMBL/GenBank/DDBJ whole genome shotgun (WGS) entry which is preliminary data.</text>
</comment>
<protein>
    <submittedName>
        <fullName evidence="7">Transcription factor LAF1</fullName>
    </submittedName>
</protein>
<keyword evidence="6" id="KW-0539">Nucleus</keyword>
<dbReference type="PANTHER" id="PTHR47997">
    <property type="entry name" value="MYB DOMAIN PROTEIN 55"/>
    <property type="match status" value="1"/>
</dbReference>
<organism evidence="7 8">
    <name type="scientific">Artemisia annua</name>
    <name type="common">Sweet wormwood</name>
    <dbReference type="NCBI Taxonomy" id="35608"/>
    <lineage>
        <taxon>Eukaryota</taxon>
        <taxon>Viridiplantae</taxon>
        <taxon>Streptophyta</taxon>
        <taxon>Embryophyta</taxon>
        <taxon>Tracheophyta</taxon>
        <taxon>Spermatophyta</taxon>
        <taxon>Magnoliopsida</taxon>
        <taxon>eudicotyledons</taxon>
        <taxon>Gunneridae</taxon>
        <taxon>Pentapetalae</taxon>
        <taxon>asterids</taxon>
        <taxon>campanulids</taxon>
        <taxon>Asterales</taxon>
        <taxon>Asteraceae</taxon>
        <taxon>Asteroideae</taxon>
        <taxon>Anthemideae</taxon>
        <taxon>Artemisiinae</taxon>
        <taxon>Artemisia</taxon>
    </lineage>
</organism>
<keyword evidence="5" id="KW-0804">Transcription</keyword>
<evidence type="ECO:0000256" key="6">
    <source>
        <dbReference type="ARBA" id="ARBA00023242"/>
    </source>
</evidence>
<evidence type="ECO:0000256" key="3">
    <source>
        <dbReference type="ARBA" id="ARBA00023015"/>
    </source>
</evidence>
<evidence type="ECO:0000256" key="2">
    <source>
        <dbReference type="ARBA" id="ARBA00022737"/>
    </source>
</evidence>
<dbReference type="AlphaFoldDB" id="A0A2U1KEG3"/>
<dbReference type="GO" id="GO:0003677">
    <property type="term" value="F:DNA binding"/>
    <property type="evidence" value="ECO:0007669"/>
    <property type="project" value="UniProtKB-KW"/>
</dbReference>
<gene>
    <name evidence="7" type="ORF">CTI12_AA612180</name>
</gene>
<dbReference type="GO" id="GO:0005634">
    <property type="term" value="C:nucleus"/>
    <property type="evidence" value="ECO:0007669"/>
    <property type="project" value="UniProtKB-SubCell"/>
</dbReference>
<dbReference type="Pfam" id="PF13921">
    <property type="entry name" value="Myb_DNA-bind_6"/>
    <property type="match status" value="1"/>
</dbReference>
<dbReference type="InterPro" id="IPR009057">
    <property type="entry name" value="Homeodomain-like_sf"/>
</dbReference>
<dbReference type="OrthoDB" id="2143914at2759"/>
<name>A0A2U1KEG3_ARTAN</name>
<evidence type="ECO:0000256" key="4">
    <source>
        <dbReference type="ARBA" id="ARBA00023125"/>
    </source>
</evidence>
<dbReference type="InterPro" id="IPR051953">
    <property type="entry name" value="Plant_SW-associated_TFs"/>
</dbReference>
<comment type="subcellular location">
    <subcellularLocation>
        <location evidence="1">Nucleus</location>
    </subcellularLocation>
</comment>
<dbReference type="STRING" id="35608.A0A2U1KEG3"/>
<keyword evidence="3" id="KW-0805">Transcription regulation</keyword>
<keyword evidence="4" id="KW-0238">DNA-binding</keyword>
<accession>A0A2U1KEG3</accession>
<dbReference type="EMBL" id="PKPP01020570">
    <property type="protein sequence ID" value="PWA35150.1"/>
    <property type="molecule type" value="Genomic_DNA"/>
</dbReference>
<evidence type="ECO:0000313" key="8">
    <source>
        <dbReference type="Proteomes" id="UP000245207"/>
    </source>
</evidence>
<evidence type="ECO:0000256" key="1">
    <source>
        <dbReference type="ARBA" id="ARBA00004123"/>
    </source>
</evidence>
<reference evidence="7 8" key="1">
    <citation type="journal article" date="2018" name="Mol. Plant">
        <title>The genome of Artemisia annua provides insight into the evolution of Asteraceae family and artemisinin biosynthesis.</title>
        <authorList>
            <person name="Shen Q."/>
            <person name="Zhang L."/>
            <person name="Liao Z."/>
            <person name="Wang S."/>
            <person name="Yan T."/>
            <person name="Shi P."/>
            <person name="Liu M."/>
            <person name="Fu X."/>
            <person name="Pan Q."/>
            <person name="Wang Y."/>
            <person name="Lv Z."/>
            <person name="Lu X."/>
            <person name="Zhang F."/>
            <person name="Jiang W."/>
            <person name="Ma Y."/>
            <person name="Chen M."/>
            <person name="Hao X."/>
            <person name="Li L."/>
            <person name="Tang Y."/>
            <person name="Lv G."/>
            <person name="Zhou Y."/>
            <person name="Sun X."/>
            <person name="Brodelius P.E."/>
            <person name="Rose J.K.C."/>
            <person name="Tang K."/>
        </authorList>
    </citation>
    <scope>NUCLEOTIDE SEQUENCE [LARGE SCALE GENOMIC DNA]</scope>
    <source>
        <strain evidence="8">cv. Huhao1</strain>
        <tissue evidence="7">Leaf</tissue>
    </source>
</reference>
<dbReference type="PANTHER" id="PTHR47997:SF75">
    <property type="entry name" value="MYB DOMAIN PROTEIN 55"/>
    <property type="match status" value="1"/>
</dbReference>